<reference evidence="1" key="1">
    <citation type="journal article" date="2014" name="Int. J. Syst. Evol. Microbiol.">
        <title>Complete genome sequence of Corynebacterium casei LMG S-19264T (=DSM 44701T), isolated from a smear-ripened cheese.</title>
        <authorList>
            <consortium name="US DOE Joint Genome Institute (JGI-PGF)"/>
            <person name="Walter F."/>
            <person name="Albersmeier A."/>
            <person name="Kalinowski J."/>
            <person name="Ruckert C."/>
        </authorList>
    </citation>
    <scope>NUCLEOTIDE SEQUENCE</scope>
    <source>
        <strain evidence="1">JCM 19831</strain>
    </source>
</reference>
<dbReference type="InterPro" id="IPR021375">
    <property type="entry name" value="DUF2997"/>
</dbReference>
<dbReference type="Proteomes" id="UP000642070">
    <property type="component" value="Unassembled WGS sequence"/>
</dbReference>
<dbReference type="AlphaFoldDB" id="A0A917U7W0"/>
<comment type="caution">
    <text evidence="1">The sequence shown here is derived from an EMBL/GenBank/DDBJ whole genome shotgun (WGS) entry which is preliminary data.</text>
</comment>
<dbReference type="Pfam" id="PF11211">
    <property type="entry name" value="DUF2997"/>
    <property type="match status" value="1"/>
</dbReference>
<organism evidence="1 2">
    <name type="scientific">Dactylosporangium sucinum</name>
    <dbReference type="NCBI Taxonomy" id="1424081"/>
    <lineage>
        <taxon>Bacteria</taxon>
        <taxon>Bacillati</taxon>
        <taxon>Actinomycetota</taxon>
        <taxon>Actinomycetes</taxon>
        <taxon>Micromonosporales</taxon>
        <taxon>Micromonosporaceae</taxon>
        <taxon>Dactylosporangium</taxon>
    </lineage>
</organism>
<protein>
    <recommendedName>
        <fullName evidence="3">DUF2997 domain-containing protein</fullName>
    </recommendedName>
</protein>
<reference evidence="1" key="2">
    <citation type="submission" date="2020-09" db="EMBL/GenBank/DDBJ databases">
        <authorList>
            <person name="Sun Q."/>
            <person name="Ohkuma M."/>
        </authorList>
    </citation>
    <scope>NUCLEOTIDE SEQUENCE</scope>
    <source>
        <strain evidence="1">JCM 19831</strain>
    </source>
</reference>
<evidence type="ECO:0000313" key="2">
    <source>
        <dbReference type="Proteomes" id="UP000642070"/>
    </source>
</evidence>
<keyword evidence="2" id="KW-1185">Reference proteome</keyword>
<evidence type="ECO:0008006" key="3">
    <source>
        <dbReference type="Google" id="ProtNLM"/>
    </source>
</evidence>
<dbReference type="EMBL" id="BMPI01000052">
    <property type="protein sequence ID" value="GGM65505.1"/>
    <property type="molecule type" value="Genomic_DNA"/>
</dbReference>
<evidence type="ECO:0000313" key="1">
    <source>
        <dbReference type="EMBL" id="GGM65505.1"/>
    </source>
</evidence>
<proteinExistence type="predicted"/>
<sequence>MADRPRIIVTVSSDGTVNAQTEGVHGGACLDYIAVLEDLLEARTVDSTYTADYTRTTTAQVQTAQQDRNIERA</sequence>
<accession>A0A917U7W0</accession>
<name>A0A917U7W0_9ACTN</name>
<gene>
    <name evidence="1" type="ORF">GCM10007977_078840</name>
</gene>